<proteinExistence type="predicted"/>
<keyword evidence="1" id="KW-0472">Membrane</keyword>
<dbReference type="Pfam" id="PF13786">
    <property type="entry name" value="DUF4179"/>
    <property type="match status" value="1"/>
</dbReference>
<reference evidence="5" key="1">
    <citation type="submission" date="2018-11" db="EMBL/GenBank/DDBJ databases">
        <title>Complete genome sequence of Paenibacillus sp. ML311-T8.</title>
        <authorList>
            <person name="Nam Y.-D."/>
            <person name="Kang J."/>
            <person name="Chung W.-H."/>
            <person name="Park Y.S."/>
        </authorList>
    </citation>
    <scope>NUCLEOTIDE SEQUENCE [LARGE SCALE GENOMIC DNA]</scope>
    <source>
        <strain evidence="5">ML311-T8</strain>
    </source>
</reference>
<name>A0A6B8RQB7_9BACL</name>
<dbReference type="InterPro" id="IPR025436">
    <property type="entry name" value="DUF4179"/>
</dbReference>
<dbReference type="EMBL" id="CP034235">
    <property type="protein sequence ID" value="QGQ97994.1"/>
    <property type="molecule type" value="Genomic_DNA"/>
</dbReference>
<gene>
    <name evidence="4" type="ORF">EHS13_25420</name>
</gene>
<accession>A0A6B8RQB7</accession>
<evidence type="ECO:0000256" key="1">
    <source>
        <dbReference type="SAM" id="Phobius"/>
    </source>
</evidence>
<keyword evidence="1" id="KW-1133">Transmembrane helix</keyword>
<dbReference type="AlphaFoldDB" id="A0A6B8RQB7"/>
<feature type="transmembrane region" description="Helical" evidence="1">
    <location>
        <begin position="53"/>
        <end position="72"/>
    </location>
</feature>
<evidence type="ECO:0000259" key="2">
    <source>
        <dbReference type="Pfam" id="PF13786"/>
    </source>
</evidence>
<protein>
    <submittedName>
        <fullName evidence="4">DUF4179 domain-containing protein</fullName>
    </submittedName>
</protein>
<dbReference type="RefSeq" id="WP_155703088.1">
    <property type="nucleotide sequence ID" value="NZ_CP034235.1"/>
</dbReference>
<dbReference type="Proteomes" id="UP000426246">
    <property type="component" value="Chromosome"/>
</dbReference>
<dbReference type="InterPro" id="IPR040680">
    <property type="entry name" value="DUF5643"/>
</dbReference>
<evidence type="ECO:0000313" key="4">
    <source>
        <dbReference type="EMBL" id="QGQ97994.1"/>
    </source>
</evidence>
<keyword evidence="5" id="KW-1185">Reference proteome</keyword>
<evidence type="ECO:0000313" key="5">
    <source>
        <dbReference type="Proteomes" id="UP000426246"/>
    </source>
</evidence>
<dbReference type="Gene3D" id="2.60.40.1630">
    <property type="entry name" value="bacillus anthracis domain"/>
    <property type="match status" value="1"/>
</dbReference>
<organism evidence="4 5">
    <name type="scientific">Paenibacillus psychroresistens</name>
    <dbReference type="NCBI Taxonomy" id="1778678"/>
    <lineage>
        <taxon>Bacteria</taxon>
        <taxon>Bacillati</taxon>
        <taxon>Bacillota</taxon>
        <taxon>Bacilli</taxon>
        <taxon>Bacillales</taxon>
        <taxon>Paenibacillaceae</taxon>
        <taxon>Paenibacillus</taxon>
    </lineage>
</organism>
<keyword evidence="1" id="KW-0812">Transmembrane</keyword>
<feature type="domain" description="DUF5643" evidence="3">
    <location>
        <begin position="236"/>
        <end position="339"/>
    </location>
</feature>
<dbReference type="OrthoDB" id="2725974at2"/>
<sequence length="454" mass="51398">MHNYSGLEQELVDAKIDLGNELISTDIDDYIREGIRKGREQRARTKIRMRRRLGSSAAALLLILSCLLTVRISPVFASFMRDIPGMATFVDLIQNSPDRGLQLALDNDFVQQIGIADENGGIKFTVEGIIVDEARALIFYSIENKNGDELITLSSPRVSDLSGKALIATISWGNPNELDIKYKKNEKNISRGTIDVQLQDGLILPDQIVLKSKLGYSDQEFKVNIPIDHAKFAGMTKEYILNKTIEVEGQRVAFVKATVNPLRVSVELSYDESNSKQVFGPIDLHLIDEKGEIWKYMGRSGQNILYFESNYFHYPKELYLEGEYFRALDQNKRDVIIDTQAGKLIKAPDASLSLIAVDSAPGVRLQEMTLSLHLDHDKDDRGYNMMLDKRFTDAIGGVHYMVDGPGGRVWSSSGDLSIQEIYYFFNNKDYPQPLTFHVNEYPSYIQQTYKIKVK</sequence>
<evidence type="ECO:0000259" key="3">
    <source>
        <dbReference type="Pfam" id="PF18705"/>
    </source>
</evidence>
<dbReference type="KEGG" id="ppsc:EHS13_25420"/>
<dbReference type="Pfam" id="PF18705">
    <property type="entry name" value="DUF5643"/>
    <property type="match status" value="1"/>
</dbReference>
<feature type="domain" description="DUF4179" evidence="2">
    <location>
        <begin position="50"/>
        <end position="143"/>
    </location>
</feature>